<dbReference type="Proteomes" id="UP000433883">
    <property type="component" value="Unassembled WGS sequence"/>
</dbReference>
<evidence type="ECO:0000313" key="8">
    <source>
        <dbReference type="EMBL" id="KAE9963897.1"/>
    </source>
</evidence>
<dbReference type="GO" id="GO:0000981">
    <property type="term" value="F:DNA-binding transcription factor activity, RNA polymerase II-specific"/>
    <property type="evidence" value="ECO:0007669"/>
    <property type="project" value="InterPro"/>
</dbReference>
<organism evidence="8 9">
    <name type="scientific">Venturia inaequalis</name>
    <name type="common">Apple scab fungus</name>
    <dbReference type="NCBI Taxonomy" id="5025"/>
    <lineage>
        <taxon>Eukaryota</taxon>
        <taxon>Fungi</taxon>
        <taxon>Dikarya</taxon>
        <taxon>Ascomycota</taxon>
        <taxon>Pezizomycotina</taxon>
        <taxon>Dothideomycetes</taxon>
        <taxon>Pleosporomycetidae</taxon>
        <taxon>Venturiales</taxon>
        <taxon>Venturiaceae</taxon>
        <taxon>Venturia</taxon>
    </lineage>
</organism>
<name>A0A8H3YMS3_VENIN</name>
<protein>
    <recommendedName>
        <fullName evidence="7">Xylanolytic transcriptional activator regulatory domain-containing protein</fullName>
    </recommendedName>
</protein>
<proteinExistence type="predicted"/>
<dbReference type="EMBL" id="WNWQ01000770">
    <property type="protein sequence ID" value="KAE9963897.1"/>
    <property type="molecule type" value="Genomic_DNA"/>
</dbReference>
<keyword evidence="5" id="KW-0539">Nucleus</keyword>
<keyword evidence="3" id="KW-0805">Transcription regulation</keyword>
<dbReference type="Pfam" id="PF04082">
    <property type="entry name" value="Fungal_trans"/>
    <property type="match status" value="1"/>
</dbReference>
<dbReference type="GO" id="GO:0005634">
    <property type="term" value="C:nucleus"/>
    <property type="evidence" value="ECO:0007669"/>
    <property type="project" value="UniProtKB-SubCell"/>
</dbReference>
<dbReference type="PANTHER" id="PTHR47338">
    <property type="entry name" value="ZN(II)2CYS6 TRANSCRIPTION FACTOR (EUROFUNG)-RELATED"/>
    <property type="match status" value="1"/>
</dbReference>
<evidence type="ECO:0000256" key="1">
    <source>
        <dbReference type="ARBA" id="ARBA00004123"/>
    </source>
</evidence>
<dbReference type="AlphaFoldDB" id="A0A8H3YMS3"/>
<dbReference type="CDD" id="cd12148">
    <property type="entry name" value="fungal_TF_MHR"/>
    <property type="match status" value="1"/>
</dbReference>
<evidence type="ECO:0000256" key="4">
    <source>
        <dbReference type="ARBA" id="ARBA00023163"/>
    </source>
</evidence>
<dbReference type="InterPro" id="IPR007219">
    <property type="entry name" value="XnlR_reg_dom"/>
</dbReference>
<feature type="domain" description="Xylanolytic transcriptional activator regulatory" evidence="7">
    <location>
        <begin position="277"/>
        <end position="359"/>
    </location>
</feature>
<dbReference type="GO" id="GO:0008270">
    <property type="term" value="F:zinc ion binding"/>
    <property type="evidence" value="ECO:0007669"/>
    <property type="project" value="InterPro"/>
</dbReference>
<evidence type="ECO:0000256" key="3">
    <source>
        <dbReference type="ARBA" id="ARBA00023015"/>
    </source>
</evidence>
<keyword evidence="2" id="KW-0479">Metal-binding</keyword>
<keyword evidence="4" id="KW-0804">Transcription</keyword>
<gene>
    <name evidence="8" type="ORF">BLS_008828</name>
</gene>
<feature type="region of interest" description="Disordered" evidence="6">
    <location>
        <begin position="672"/>
        <end position="786"/>
    </location>
</feature>
<evidence type="ECO:0000256" key="5">
    <source>
        <dbReference type="ARBA" id="ARBA00023242"/>
    </source>
</evidence>
<feature type="region of interest" description="Disordered" evidence="6">
    <location>
        <begin position="71"/>
        <end position="110"/>
    </location>
</feature>
<comment type="caution">
    <text evidence="8">The sequence shown here is derived from an EMBL/GenBank/DDBJ whole genome shotgun (WGS) entry which is preliminary data.</text>
</comment>
<feature type="compositionally biased region" description="Low complexity" evidence="6">
    <location>
        <begin position="724"/>
        <end position="743"/>
    </location>
</feature>
<dbReference type="PANTHER" id="PTHR47338:SF10">
    <property type="entry name" value="TRANSCRIPTION FACTOR DOMAIN-CONTAINING PROTEIN-RELATED"/>
    <property type="match status" value="1"/>
</dbReference>
<dbReference type="SMART" id="SM00906">
    <property type="entry name" value="Fungal_trans"/>
    <property type="match status" value="1"/>
</dbReference>
<feature type="region of interest" description="Disordered" evidence="6">
    <location>
        <begin position="620"/>
        <end position="656"/>
    </location>
</feature>
<dbReference type="InterPro" id="IPR036864">
    <property type="entry name" value="Zn2-C6_fun-type_DNA-bd_sf"/>
</dbReference>
<feature type="compositionally biased region" description="Polar residues" evidence="6">
    <location>
        <begin position="638"/>
        <end position="647"/>
    </location>
</feature>
<dbReference type="InterPro" id="IPR050815">
    <property type="entry name" value="TF_fung"/>
</dbReference>
<dbReference type="Gene3D" id="4.10.240.10">
    <property type="entry name" value="Zn(2)-C6 fungal-type DNA-binding domain"/>
    <property type="match status" value="1"/>
</dbReference>
<feature type="region of interest" description="Disordered" evidence="6">
    <location>
        <begin position="1"/>
        <end position="34"/>
    </location>
</feature>
<dbReference type="GO" id="GO:0006351">
    <property type="term" value="P:DNA-templated transcription"/>
    <property type="evidence" value="ECO:0007669"/>
    <property type="project" value="InterPro"/>
</dbReference>
<evidence type="ECO:0000259" key="7">
    <source>
        <dbReference type="SMART" id="SM00906"/>
    </source>
</evidence>
<feature type="compositionally biased region" description="Polar residues" evidence="6">
    <location>
        <begin position="672"/>
        <end position="690"/>
    </location>
</feature>
<accession>A0A8H3YMS3</accession>
<feature type="compositionally biased region" description="Polar residues" evidence="6">
    <location>
        <begin position="702"/>
        <end position="723"/>
    </location>
</feature>
<evidence type="ECO:0000313" key="9">
    <source>
        <dbReference type="Proteomes" id="UP000433883"/>
    </source>
</evidence>
<comment type="subcellular location">
    <subcellularLocation>
        <location evidence="1">Nucleus</location>
    </subcellularLocation>
</comment>
<reference evidence="8 9" key="1">
    <citation type="submission" date="2019-11" db="EMBL/GenBank/DDBJ databases">
        <title>Venturia inaequalis Genome Resource.</title>
        <authorList>
            <person name="Lichtner F.J."/>
        </authorList>
    </citation>
    <scope>NUCLEOTIDE SEQUENCE [LARGE SCALE GENOMIC DNA]</scope>
    <source>
        <strain evidence="8">Bline_iso_100314</strain>
    </source>
</reference>
<feature type="compositionally biased region" description="Low complexity" evidence="6">
    <location>
        <begin position="759"/>
        <end position="785"/>
    </location>
</feature>
<feature type="compositionally biased region" description="Gly residues" evidence="6">
    <location>
        <begin position="622"/>
        <end position="636"/>
    </location>
</feature>
<evidence type="ECO:0000256" key="2">
    <source>
        <dbReference type="ARBA" id="ARBA00022723"/>
    </source>
</evidence>
<feature type="compositionally biased region" description="Polar residues" evidence="6">
    <location>
        <begin position="1"/>
        <end position="28"/>
    </location>
</feature>
<evidence type="ECO:0000256" key="6">
    <source>
        <dbReference type="SAM" id="MobiDB-lite"/>
    </source>
</evidence>
<dbReference type="GO" id="GO:0003677">
    <property type="term" value="F:DNA binding"/>
    <property type="evidence" value="ECO:0007669"/>
    <property type="project" value="InterPro"/>
</dbReference>
<sequence>MLQSAPQPQSQGDYFNNVSQQPHTNPNPDTCKRLSHGCAYDEVRKKSGPKRGYVKLLEARLQQVETLLKTQEPEQQQPQQQNPPAPSPSTSVSYPSFPTEPAPPPTSTNFIIESNLTSMNDYTLPTGTPMDGMSTDYGFDQPGMATEDTDTYPWEMIGLGLDEPLPPQETIDDLYHIYFEKIHPSCPVMHRPRFFASLDLGPQLRPPIGLRYGMWTMAASVTDKYESLAEHFYHRARKYLQADEMKGHGEGIISVHHCQAWIIVTVYEFKNMYFPRAWQSTGRGVRMAQMLGLSRIDGFGLDVKQCLPPPKDWIEREERRRTFWMAFCEDRYASVGTGWPMTIDERDIMTNLPASEDSFDKGNPEQTISLEQALKPAGAQKLSPLSGVVIMTCMFGRNLLHLHRPSPDDNDDNLNGEFWRRHRRIESILSHTALSLPDHLRLPAGLPDPNVVFMNMAIHTSAICLHQAAIFKADKHKLPPNVGSESRVRCVTAAAEIARIMRMLSTLDLSTMNPFLAFCLYVAARVFVQYLKFRPKDEQMISSLQFLLAAMHALKRKNPLTESFLVQLDVDLEGMGMDVGQRPITQARMAAGEMPNGMDSIKCSPIFEIRDSQAANSKYNRFGGGVPSFGDKGLGQHGNPSKSTTENPGPPFHTAQANLNMVGDDIQTQSFDYLAGNNDSSPYNLPNRNRSGPAAGQFGGTRMTSLTDSLSPSASDTSRSPNINNDQQSTRSNSQRDSSSHTSFTPPSLSDSNNESRHNSVNNNNNNANSPAAATTNNSNTNRSRIPLMADGNVFSMDTNFSNFQPAFLGQPIEANDAGGMFTAMGAGWEMSGIEITGSNSTGLTPAPTGLTPGPWNSEEFFKSMGTGWTSNGGGGGGRDGG</sequence>